<proteinExistence type="predicted"/>
<comment type="caution">
    <text evidence="2">The sequence shown here is derived from an EMBL/GenBank/DDBJ whole genome shotgun (WGS) entry which is preliminary data.</text>
</comment>
<organism evidence="2">
    <name type="scientific">marine sediment metagenome</name>
    <dbReference type="NCBI Taxonomy" id="412755"/>
    <lineage>
        <taxon>unclassified sequences</taxon>
        <taxon>metagenomes</taxon>
        <taxon>ecological metagenomes</taxon>
    </lineage>
</organism>
<sequence>MSVITVMVLTVVVVAMIHVTYGSFIMNSGKLVGFRRVEDINDDSLSV</sequence>
<dbReference type="AlphaFoldDB" id="A0A0F9D2V3"/>
<name>A0A0F9D2V3_9ZZZZ</name>
<keyword evidence="1" id="KW-0472">Membrane</keyword>
<keyword evidence="1" id="KW-1133">Transmembrane helix</keyword>
<evidence type="ECO:0000256" key="1">
    <source>
        <dbReference type="SAM" id="Phobius"/>
    </source>
</evidence>
<reference evidence="2" key="1">
    <citation type="journal article" date="2015" name="Nature">
        <title>Complex archaea that bridge the gap between prokaryotes and eukaryotes.</title>
        <authorList>
            <person name="Spang A."/>
            <person name="Saw J.H."/>
            <person name="Jorgensen S.L."/>
            <person name="Zaremba-Niedzwiedzka K."/>
            <person name="Martijn J."/>
            <person name="Lind A.E."/>
            <person name="van Eijk R."/>
            <person name="Schleper C."/>
            <person name="Guy L."/>
            <person name="Ettema T.J."/>
        </authorList>
    </citation>
    <scope>NUCLEOTIDE SEQUENCE</scope>
</reference>
<feature type="transmembrane region" description="Helical" evidence="1">
    <location>
        <begin position="6"/>
        <end position="26"/>
    </location>
</feature>
<dbReference type="EMBL" id="LAZR01030620">
    <property type="protein sequence ID" value="KKL56063.1"/>
    <property type="molecule type" value="Genomic_DNA"/>
</dbReference>
<accession>A0A0F9D2V3</accession>
<keyword evidence="1" id="KW-0812">Transmembrane</keyword>
<protein>
    <submittedName>
        <fullName evidence="2">Uncharacterized protein</fullName>
    </submittedName>
</protein>
<evidence type="ECO:0000313" key="2">
    <source>
        <dbReference type="EMBL" id="KKL56063.1"/>
    </source>
</evidence>
<gene>
    <name evidence="2" type="ORF">LCGC14_2249160</name>
</gene>